<feature type="region of interest" description="Disordered" evidence="2">
    <location>
        <begin position="464"/>
        <end position="528"/>
    </location>
</feature>
<protein>
    <recommendedName>
        <fullName evidence="3">HNH nuclease domain-containing protein</fullName>
    </recommendedName>
</protein>
<dbReference type="CDD" id="cd00085">
    <property type="entry name" value="HNHc"/>
    <property type="match status" value="1"/>
</dbReference>
<feature type="domain" description="HNH nuclease" evidence="3">
    <location>
        <begin position="366"/>
        <end position="416"/>
    </location>
</feature>
<dbReference type="Pfam" id="PF02720">
    <property type="entry name" value="DUF222"/>
    <property type="match status" value="1"/>
</dbReference>
<evidence type="ECO:0000256" key="2">
    <source>
        <dbReference type="SAM" id="MobiDB-lite"/>
    </source>
</evidence>
<evidence type="ECO:0000256" key="1">
    <source>
        <dbReference type="ARBA" id="ARBA00023450"/>
    </source>
</evidence>
<reference evidence="4 5" key="1">
    <citation type="submission" date="2020-07" db="EMBL/GenBank/DDBJ databases">
        <title>Sequencing the genomes of 1000 actinobacteria strains.</title>
        <authorList>
            <person name="Klenk H.-P."/>
        </authorList>
    </citation>
    <scope>NUCLEOTIDE SEQUENCE [LARGE SCALE GENOMIC DNA]</scope>
    <source>
        <strain evidence="4 5">DSM 19970</strain>
    </source>
</reference>
<evidence type="ECO:0000313" key="5">
    <source>
        <dbReference type="Proteomes" id="UP000547973"/>
    </source>
</evidence>
<dbReference type="GO" id="GO:0008270">
    <property type="term" value="F:zinc ion binding"/>
    <property type="evidence" value="ECO:0007669"/>
    <property type="project" value="InterPro"/>
</dbReference>
<feature type="region of interest" description="Disordered" evidence="2">
    <location>
        <begin position="108"/>
        <end position="139"/>
    </location>
</feature>
<dbReference type="SMART" id="SM00507">
    <property type="entry name" value="HNHc"/>
    <property type="match status" value="1"/>
</dbReference>
<dbReference type="GO" id="GO:0004519">
    <property type="term" value="F:endonuclease activity"/>
    <property type="evidence" value="ECO:0007669"/>
    <property type="project" value="InterPro"/>
</dbReference>
<dbReference type="RefSeq" id="WP_179397643.1">
    <property type="nucleotide sequence ID" value="NZ_JACBZO010000001.1"/>
</dbReference>
<dbReference type="GO" id="GO:0003676">
    <property type="term" value="F:nucleic acid binding"/>
    <property type="evidence" value="ECO:0007669"/>
    <property type="project" value="InterPro"/>
</dbReference>
<proteinExistence type="inferred from homology"/>
<dbReference type="InterPro" id="IPR003870">
    <property type="entry name" value="DUF222"/>
</dbReference>
<evidence type="ECO:0000259" key="3">
    <source>
        <dbReference type="SMART" id="SM00507"/>
    </source>
</evidence>
<feature type="compositionally biased region" description="Low complexity" evidence="2">
    <location>
        <begin position="114"/>
        <end position="129"/>
    </location>
</feature>
<dbReference type="Proteomes" id="UP000547973">
    <property type="component" value="Unassembled WGS sequence"/>
</dbReference>
<dbReference type="InterPro" id="IPR002711">
    <property type="entry name" value="HNH"/>
</dbReference>
<keyword evidence="5" id="KW-1185">Reference proteome</keyword>
<evidence type="ECO:0000313" key="4">
    <source>
        <dbReference type="EMBL" id="NYI40069.1"/>
    </source>
</evidence>
<dbReference type="Gene3D" id="1.10.30.50">
    <property type="match status" value="1"/>
</dbReference>
<sequence>MAIDAAEISRVSALVSVLARRDVSDLPDAAFLEALEEMGRLERLVGTWGARFAGDLARRSAPELPGGGLARRQGFGSAGAMVARVTGGTTAGAMRAIEAGLAFMPAVVAHGAPPDDSSQSDGSTQSPTAASPPAPRYPAVAEAASAGGLSVDAAGLITRGLETLTERVPSERLQELERRLVGKAVHLAVHEVRSLVAHAVAHADIAGHEQRERRQHEERFLAWKEDHTGMVTFTGKLDAVTAAPIRTVIEQIVTHQFRARRDQDPTERDQRTVGQMRADALFEVCRHVLGCKETDRSGIRTTIIVRMSLRDRDTGTGLGSIDGTNQPVSVGQLRRLAGDAGIIAEVLGGEGEVLDLGRRVRLFTPAQRLALLERDGGCAKCHAPPEHCEAHHIHWWERGGRTDLSNGVMLCTRCHHDIHRHGWEILVHANRVDFIPPPEIDPTRHAKPGGLAAITIRDIGNLTGGGDLSDMSNPSNPGVTEELCPPPDNPARNNAASNHPARDGYPPPNGHLDNSVENEAVSNAALAA</sequence>
<dbReference type="InterPro" id="IPR003615">
    <property type="entry name" value="HNH_nuc"/>
</dbReference>
<name>A0A7Y9Z7A8_9MICO</name>
<comment type="similarity">
    <text evidence="1">Belongs to the Rv1128c/1148c/1588c/1702c/1945/3466 family.</text>
</comment>
<gene>
    <name evidence="4" type="ORF">BKA03_000188</name>
</gene>
<organism evidence="4 5">
    <name type="scientific">Demequina lutea</name>
    <dbReference type="NCBI Taxonomy" id="431489"/>
    <lineage>
        <taxon>Bacteria</taxon>
        <taxon>Bacillati</taxon>
        <taxon>Actinomycetota</taxon>
        <taxon>Actinomycetes</taxon>
        <taxon>Micrococcales</taxon>
        <taxon>Demequinaceae</taxon>
        <taxon>Demequina</taxon>
    </lineage>
</organism>
<dbReference type="Pfam" id="PF01844">
    <property type="entry name" value="HNH"/>
    <property type="match status" value="1"/>
</dbReference>
<dbReference type="EMBL" id="JACBZO010000001">
    <property type="protein sequence ID" value="NYI40069.1"/>
    <property type="molecule type" value="Genomic_DNA"/>
</dbReference>
<comment type="caution">
    <text evidence="4">The sequence shown here is derived from an EMBL/GenBank/DDBJ whole genome shotgun (WGS) entry which is preliminary data.</text>
</comment>
<dbReference type="AlphaFoldDB" id="A0A7Y9Z7A8"/>
<accession>A0A7Y9Z7A8</accession>